<dbReference type="FunFam" id="3.40.50.720:FF:000084">
    <property type="entry name" value="Short-chain dehydrogenase reductase"/>
    <property type="match status" value="1"/>
</dbReference>
<sequence>MTSLEGKVIVVTGAASGIGLATAHLLASRGASVSLADIQQERLEEVAANIKKSNTNSRVYHKVVNVSKSDEVAAWLDETIKELGPLNGAANMAGVIGRSGFEPILIRDTEDEAWDFVLNTNLTGTFNCVRAELQRMGEGASIVNASSIAGLQGYQCNAAYCASKHGVIGITRVAAREEGSRNIRVNCIAPGFIDTPMAQSLGDLTREDLGVKWCMKRMGSPEEVAKLIAFLLSDESSYVTGSCYTIDAGIMA</sequence>
<evidence type="ECO:0000313" key="5">
    <source>
        <dbReference type="Proteomes" id="UP001166286"/>
    </source>
</evidence>
<dbReference type="PRINTS" id="PR00081">
    <property type="entry name" value="GDHRDH"/>
</dbReference>
<accession>A0AA39R8L8</accession>
<protein>
    <submittedName>
        <fullName evidence="4">Uncharacterized protein</fullName>
    </submittedName>
</protein>
<dbReference type="EMBL" id="JAFEKC020000003">
    <property type="protein sequence ID" value="KAK0515780.1"/>
    <property type="molecule type" value="Genomic_DNA"/>
</dbReference>
<evidence type="ECO:0000256" key="3">
    <source>
        <dbReference type="ARBA" id="ARBA00023002"/>
    </source>
</evidence>
<organism evidence="4 5">
    <name type="scientific">Cladonia borealis</name>
    <dbReference type="NCBI Taxonomy" id="184061"/>
    <lineage>
        <taxon>Eukaryota</taxon>
        <taxon>Fungi</taxon>
        <taxon>Dikarya</taxon>
        <taxon>Ascomycota</taxon>
        <taxon>Pezizomycotina</taxon>
        <taxon>Lecanoromycetes</taxon>
        <taxon>OSLEUM clade</taxon>
        <taxon>Lecanoromycetidae</taxon>
        <taxon>Lecanorales</taxon>
        <taxon>Lecanorineae</taxon>
        <taxon>Cladoniaceae</taxon>
        <taxon>Cladonia</taxon>
    </lineage>
</organism>
<dbReference type="PANTHER" id="PTHR24321">
    <property type="entry name" value="DEHYDROGENASES, SHORT CHAIN"/>
    <property type="match status" value="1"/>
</dbReference>
<dbReference type="InterPro" id="IPR002347">
    <property type="entry name" value="SDR_fam"/>
</dbReference>
<comment type="caution">
    <text evidence="4">The sequence shown here is derived from an EMBL/GenBank/DDBJ whole genome shotgun (WGS) entry which is preliminary data.</text>
</comment>
<dbReference type="PANTHER" id="PTHR24321:SF8">
    <property type="entry name" value="ESTRADIOL 17-BETA-DEHYDROGENASE 8-RELATED"/>
    <property type="match status" value="1"/>
</dbReference>
<name>A0AA39R8L8_9LECA</name>
<comment type="similarity">
    <text evidence="1">Belongs to the short-chain dehydrogenases/reductases (SDR) family.</text>
</comment>
<dbReference type="Pfam" id="PF13561">
    <property type="entry name" value="adh_short_C2"/>
    <property type="match status" value="1"/>
</dbReference>
<dbReference type="PRINTS" id="PR00080">
    <property type="entry name" value="SDRFAMILY"/>
</dbReference>
<dbReference type="Gene3D" id="3.40.50.720">
    <property type="entry name" value="NAD(P)-binding Rossmann-like Domain"/>
    <property type="match status" value="1"/>
</dbReference>
<dbReference type="PROSITE" id="PS00061">
    <property type="entry name" value="ADH_SHORT"/>
    <property type="match status" value="1"/>
</dbReference>
<dbReference type="Proteomes" id="UP001166286">
    <property type="component" value="Unassembled WGS sequence"/>
</dbReference>
<dbReference type="SUPFAM" id="SSF51735">
    <property type="entry name" value="NAD(P)-binding Rossmann-fold domains"/>
    <property type="match status" value="1"/>
</dbReference>
<keyword evidence="5" id="KW-1185">Reference proteome</keyword>
<dbReference type="InterPro" id="IPR020904">
    <property type="entry name" value="Sc_DH/Rdtase_CS"/>
</dbReference>
<dbReference type="GO" id="GO:0016491">
    <property type="term" value="F:oxidoreductase activity"/>
    <property type="evidence" value="ECO:0007669"/>
    <property type="project" value="UniProtKB-KW"/>
</dbReference>
<evidence type="ECO:0000256" key="2">
    <source>
        <dbReference type="ARBA" id="ARBA00022857"/>
    </source>
</evidence>
<gene>
    <name evidence="4" type="ORF">JMJ35_001814</name>
</gene>
<dbReference type="AlphaFoldDB" id="A0AA39R8L8"/>
<keyword evidence="3" id="KW-0560">Oxidoreductase</keyword>
<dbReference type="InterPro" id="IPR036291">
    <property type="entry name" value="NAD(P)-bd_dom_sf"/>
</dbReference>
<proteinExistence type="inferred from homology"/>
<reference evidence="4" key="1">
    <citation type="submission" date="2023-03" db="EMBL/GenBank/DDBJ databases">
        <title>Complete genome of Cladonia borealis.</title>
        <authorList>
            <person name="Park H."/>
        </authorList>
    </citation>
    <scope>NUCLEOTIDE SEQUENCE</scope>
    <source>
        <strain evidence="4">ANT050790</strain>
    </source>
</reference>
<evidence type="ECO:0000256" key="1">
    <source>
        <dbReference type="ARBA" id="ARBA00006484"/>
    </source>
</evidence>
<evidence type="ECO:0000313" key="4">
    <source>
        <dbReference type="EMBL" id="KAK0515780.1"/>
    </source>
</evidence>
<keyword evidence="2" id="KW-0521">NADP</keyword>